<proteinExistence type="predicted"/>
<dbReference type="RefSeq" id="WP_165267758.1">
    <property type="nucleotide sequence ID" value="NZ_JAALLS010000008.1"/>
</dbReference>
<evidence type="ECO:0000313" key="4">
    <source>
        <dbReference type="Proteomes" id="UP000479132"/>
    </source>
</evidence>
<evidence type="ECO:0000313" key="3">
    <source>
        <dbReference type="EMBL" id="NGP88236.1"/>
    </source>
</evidence>
<keyword evidence="3" id="KW-0176">Collagen</keyword>
<evidence type="ECO:0000256" key="2">
    <source>
        <dbReference type="SAM" id="SignalP"/>
    </source>
</evidence>
<dbReference type="AlphaFoldDB" id="A0A6M1SXV6"/>
<dbReference type="Gene3D" id="1.20.5.320">
    <property type="entry name" value="6-Phosphogluconate Dehydrogenase, domain 3"/>
    <property type="match status" value="1"/>
</dbReference>
<feature type="chain" id="PRO_5027073086" evidence="2">
    <location>
        <begin position="21"/>
        <end position="292"/>
    </location>
</feature>
<evidence type="ECO:0000256" key="1">
    <source>
        <dbReference type="SAM" id="MobiDB-lite"/>
    </source>
</evidence>
<gene>
    <name evidence="3" type="ORF">G3569_07705</name>
</gene>
<dbReference type="EMBL" id="JAALLS010000008">
    <property type="protein sequence ID" value="NGP88236.1"/>
    <property type="molecule type" value="Genomic_DNA"/>
</dbReference>
<keyword evidence="2" id="KW-0732">Signal</keyword>
<reference evidence="3 4" key="1">
    <citation type="submission" date="2020-02" db="EMBL/GenBank/DDBJ databases">
        <title>Aliifodinibius halophilus 2W32, complete genome.</title>
        <authorList>
            <person name="Li Y."/>
            <person name="Wu S."/>
        </authorList>
    </citation>
    <scope>NUCLEOTIDE SEQUENCE [LARGE SCALE GENOMIC DNA]</scope>
    <source>
        <strain evidence="3 4">2W32</strain>
    </source>
</reference>
<dbReference type="PROSITE" id="PS51257">
    <property type="entry name" value="PROKAR_LIPOPROTEIN"/>
    <property type="match status" value="1"/>
</dbReference>
<sequence length="292" mass="31679">MRQLSRVMTLFLIATLTLFAGCEGPAGEQGPQGPEGPQGPVGPAGDDGSMIYSGTGAPASNTGSNGDYYINTNTGEMYGPKDDNGWGSNALMVLMGKDGEDGSEIYAGTGAPSSSKGQNGDFYLDKSNYDMYGPKTDQGWGSPINLKGADGNANVTRYIFPGHDFSSQNYHPLNIPVQSETEMKESAWLIYFVGQSSPNVDEAYWSVPGYGKNNQTYYFSQHYYYDSRQEVVFALACDQNAVGEAYDRIEFVQVRANNNENLPKAKPGATIPEDLDTSDYQAIAEYFGFNSK</sequence>
<dbReference type="Proteomes" id="UP000479132">
    <property type="component" value="Unassembled WGS sequence"/>
</dbReference>
<comment type="caution">
    <text evidence="3">The sequence shown here is derived from an EMBL/GenBank/DDBJ whole genome shotgun (WGS) entry which is preliminary data.</text>
</comment>
<keyword evidence="4" id="KW-1185">Reference proteome</keyword>
<name>A0A6M1SXV6_9BACT</name>
<accession>A0A6M1SXV6</accession>
<organism evidence="3 4">
    <name type="scientific">Fodinibius halophilus</name>
    <dbReference type="NCBI Taxonomy" id="1736908"/>
    <lineage>
        <taxon>Bacteria</taxon>
        <taxon>Pseudomonadati</taxon>
        <taxon>Balneolota</taxon>
        <taxon>Balneolia</taxon>
        <taxon>Balneolales</taxon>
        <taxon>Balneolaceae</taxon>
        <taxon>Fodinibius</taxon>
    </lineage>
</organism>
<feature type="signal peptide" evidence="2">
    <location>
        <begin position="1"/>
        <end position="20"/>
    </location>
</feature>
<protein>
    <submittedName>
        <fullName evidence="3">Collagen-like protein</fullName>
    </submittedName>
</protein>
<feature type="region of interest" description="Disordered" evidence="1">
    <location>
        <begin position="24"/>
        <end position="65"/>
    </location>
</feature>